<comment type="subcellular location">
    <subcellularLocation>
        <location evidence="1">Membrane</location>
        <topology evidence="1">Multi-pass membrane protein</topology>
    </subcellularLocation>
</comment>
<dbReference type="GO" id="GO:0004252">
    <property type="term" value="F:serine-type endopeptidase activity"/>
    <property type="evidence" value="ECO:0007669"/>
    <property type="project" value="InterPro"/>
</dbReference>
<evidence type="ECO:0000256" key="4">
    <source>
        <dbReference type="ARBA" id="ARBA00023136"/>
    </source>
</evidence>
<feature type="domain" description="Peptidase S54 rhomboid" evidence="6">
    <location>
        <begin position="47"/>
        <end position="194"/>
    </location>
</feature>
<dbReference type="KEGG" id="ten:LPB136_02660"/>
<accession>A0A1L3JGS9</accession>
<name>A0A1L3JGS9_9FLAO</name>
<feature type="transmembrane region" description="Helical" evidence="5">
    <location>
        <begin position="87"/>
        <end position="108"/>
    </location>
</feature>
<evidence type="ECO:0000313" key="8">
    <source>
        <dbReference type="Proteomes" id="UP000181898"/>
    </source>
</evidence>
<evidence type="ECO:0000313" key="7">
    <source>
        <dbReference type="EMBL" id="APG64337.1"/>
    </source>
</evidence>
<proteinExistence type="predicted"/>
<protein>
    <recommendedName>
        <fullName evidence="6">Peptidase S54 rhomboid domain-containing protein</fullName>
    </recommendedName>
</protein>
<dbReference type="PANTHER" id="PTHR43731:SF26">
    <property type="entry name" value="RHOMBOID-LIKE PROTEIN 10, CHLOROPLASTIC"/>
    <property type="match status" value="1"/>
</dbReference>
<dbReference type="SUPFAM" id="SSF144091">
    <property type="entry name" value="Rhomboid-like"/>
    <property type="match status" value="1"/>
</dbReference>
<feature type="transmembrane region" description="Helical" evidence="5">
    <location>
        <begin position="140"/>
        <end position="160"/>
    </location>
</feature>
<organism evidence="7 8">
    <name type="scientific">Tenacibaculum todarodis</name>
    <dbReference type="NCBI Taxonomy" id="1850252"/>
    <lineage>
        <taxon>Bacteria</taxon>
        <taxon>Pseudomonadati</taxon>
        <taxon>Bacteroidota</taxon>
        <taxon>Flavobacteriia</taxon>
        <taxon>Flavobacteriales</taxon>
        <taxon>Flavobacteriaceae</taxon>
        <taxon>Tenacibaculum</taxon>
    </lineage>
</organism>
<dbReference type="Gene3D" id="1.20.1540.10">
    <property type="entry name" value="Rhomboid-like"/>
    <property type="match status" value="1"/>
</dbReference>
<keyword evidence="3 5" id="KW-1133">Transmembrane helix</keyword>
<feature type="transmembrane region" description="Helical" evidence="5">
    <location>
        <begin position="114"/>
        <end position="133"/>
    </location>
</feature>
<dbReference type="Pfam" id="PF01694">
    <property type="entry name" value="Rhomboid"/>
    <property type="match status" value="1"/>
</dbReference>
<dbReference type="RefSeq" id="WP_072554662.1">
    <property type="nucleotide sequence ID" value="NZ_CP018155.1"/>
</dbReference>
<dbReference type="InterPro" id="IPR022764">
    <property type="entry name" value="Peptidase_S54_rhomboid_dom"/>
</dbReference>
<evidence type="ECO:0000256" key="5">
    <source>
        <dbReference type="SAM" id="Phobius"/>
    </source>
</evidence>
<keyword evidence="4 5" id="KW-0472">Membrane</keyword>
<evidence type="ECO:0000256" key="1">
    <source>
        <dbReference type="ARBA" id="ARBA00004141"/>
    </source>
</evidence>
<keyword evidence="8" id="KW-1185">Reference proteome</keyword>
<dbReference type="STRING" id="1850252.LPB136_02660"/>
<feature type="transmembrane region" description="Helical" evidence="5">
    <location>
        <begin position="55"/>
        <end position="75"/>
    </location>
</feature>
<evidence type="ECO:0000259" key="6">
    <source>
        <dbReference type="Pfam" id="PF01694"/>
    </source>
</evidence>
<evidence type="ECO:0000256" key="2">
    <source>
        <dbReference type="ARBA" id="ARBA00022692"/>
    </source>
</evidence>
<dbReference type="EMBL" id="CP018155">
    <property type="protein sequence ID" value="APG64337.1"/>
    <property type="molecule type" value="Genomic_DNA"/>
</dbReference>
<sequence>MNKVTGTVKHLIIINVIFYIATYVIPNMRNSMLELFALFYPTNDLFKPWQIVSHMFMHGGTFHLIMNMFGLWMFGTQLERLWGKNKFIFFYFSAGIGAALIYTFANYLTDDINAWAVGASGAIMGLVAAYGIYFPNAKMAFIFLPVPVAAKYFIPVLLIYETLSGIFGWSSIFGNIAHFAHVGGAVVGGLIAWYWKKTQFKTN</sequence>
<feature type="transmembrane region" description="Helical" evidence="5">
    <location>
        <begin position="172"/>
        <end position="195"/>
    </location>
</feature>
<gene>
    <name evidence="7" type="ORF">LPB136_02660</name>
</gene>
<dbReference type="SMART" id="SM01160">
    <property type="entry name" value="DUF1751"/>
    <property type="match status" value="1"/>
</dbReference>
<dbReference type="OrthoDB" id="9807874at2"/>
<dbReference type="Proteomes" id="UP000181898">
    <property type="component" value="Chromosome"/>
</dbReference>
<dbReference type="PANTHER" id="PTHR43731">
    <property type="entry name" value="RHOMBOID PROTEASE"/>
    <property type="match status" value="1"/>
</dbReference>
<reference evidence="7 8" key="1">
    <citation type="submission" date="2016-11" db="EMBL/GenBank/DDBJ databases">
        <title>Tenacibaculum sp. LPB0136, isolated from marine environment.</title>
        <authorList>
            <person name="Kim E."/>
            <person name="Yi H."/>
        </authorList>
    </citation>
    <scope>NUCLEOTIDE SEQUENCE [LARGE SCALE GENOMIC DNA]</scope>
    <source>
        <strain evidence="7 8">LPB0136</strain>
    </source>
</reference>
<dbReference type="InterPro" id="IPR050925">
    <property type="entry name" value="Rhomboid_protease_S54"/>
</dbReference>
<evidence type="ECO:0000256" key="3">
    <source>
        <dbReference type="ARBA" id="ARBA00022989"/>
    </source>
</evidence>
<dbReference type="AlphaFoldDB" id="A0A1L3JGS9"/>
<dbReference type="InterPro" id="IPR035952">
    <property type="entry name" value="Rhomboid-like_sf"/>
</dbReference>
<feature type="transmembrane region" description="Helical" evidence="5">
    <location>
        <begin position="7"/>
        <end position="25"/>
    </location>
</feature>
<keyword evidence="2 5" id="KW-0812">Transmembrane</keyword>
<dbReference type="GO" id="GO:0016020">
    <property type="term" value="C:membrane"/>
    <property type="evidence" value="ECO:0007669"/>
    <property type="project" value="UniProtKB-SubCell"/>
</dbReference>